<keyword evidence="3" id="KW-1185">Reference proteome</keyword>
<dbReference type="InterPro" id="IPR010310">
    <property type="entry name" value="T7SS_ESAT-6-like"/>
</dbReference>
<protein>
    <recommendedName>
        <fullName evidence="1">ESAT-6-like protein</fullName>
    </recommendedName>
</protein>
<comment type="caution">
    <text evidence="2">The sequence shown here is derived from an EMBL/GenBank/DDBJ whole genome shotgun (WGS) entry which is preliminary data.</text>
</comment>
<dbReference type="EMBL" id="JACXAI010000005">
    <property type="protein sequence ID" value="MBD1379774.1"/>
    <property type="molecule type" value="Genomic_DNA"/>
</dbReference>
<evidence type="ECO:0000256" key="1">
    <source>
        <dbReference type="RuleBase" id="RU362001"/>
    </source>
</evidence>
<organism evidence="2 3">
    <name type="scientific">Metabacillus arenae</name>
    <dbReference type="NCBI Taxonomy" id="2771434"/>
    <lineage>
        <taxon>Bacteria</taxon>
        <taxon>Bacillati</taxon>
        <taxon>Bacillota</taxon>
        <taxon>Bacilli</taxon>
        <taxon>Bacillales</taxon>
        <taxon>Bacillaceae</taxon>
        <taxon>Metabacillus</taxon>
    </lineage>
</organism>
<dbReference type="NCBIfam" id="TIGR03930">
    <property type="entry name" value="WXG100_ESAT6"/>
    <property type="match status" value="1"/>
</dbReference>
<dbReference type="SUPFAM" id="SSF140453">
    <property type="entry name" value="EsxAB dimer-like"/>
    <property type="match status" value="1"/>
</dbReference>
<dbReference type="InterPro" id="IPR036689">
    <property type="entry name" value="ESAT-6-like_sf"/>
</dbReference>
<accession>A0A926S085</accession>
<dbReference type="Pfam" id="PF06013">
    <property type="entry name" value="WXG100"/>
    <property type="match status" value="1"/>
</dbReference>
<dbReference type="Gene3D" id="1.10.287.1060">
    <property type="entry name" value="ESAT-6-like"/>
    <property type="match status" value="1"/>
</dbReference>
<evidence type="ECO:0000313" key="3">
    <source>
        <dbReference type="Proteomes" id="UP000626844"/>
    </source>
</evidence>
<name>A0A926S085_9BACI</name>
<reference evidence="2" key="1">
    <citation type="submission" date="2020-09" db="EMBL/GenBank/DDBJ databases">
        <title>A novel bacterium of genus Bacillus, isolated from South China Sea.</title>
        <authorList>
            <person name="Huang H."/>
            <person name="Mo K."/>
            <person name="Hu Y."/>
        </authorList>
    </citation>
    <scope>NUCLEOTIDE SEQUENCE</scope>
    <source>
        <strain evidence="2">IB182487</strain>
    </source>
</reference>
<dbReference type="AlphaFoldDB" id="A0A926S085"/>
<comment type="similarity">
    <text evidence="1">Belongs to the WXG100 family.</text>
</comment>
<evidence type="ECO:0000313" key="2">
    <source>
        <dbReference type="EMBL" id="MBD1379774.1"/>
    </source>
</evidence>
<dbReference type="Proteomes" id="UP000626844">
    <property type="component" value="Unassembled WGS sequence"/>
</dbReference>
<sequence>MPGEIRVTPAQLVDMANKYSTESNSVGEQITRLDSMISQLQGMWTGEASNAFAEQYESLKPSFIQMQTLLEEISTQLNSTSRALEDADQQIASQIRG</sequence>
<gene>
    <name evidence="2" type="ORF">IC621_05975</name>
</gene>
<proteinExistence type="inferred from homology"/>
<dbReference type="RefSeq" id="WP_191156723.1">
    <property type="nucleotide sequence ID" value="NZ_JACXAI010000005.1"/>
</dbReference>